<dbReference type="OrthoDB" id="92161at2759"/>
<organism evidence="2 3">
    <name type="scientific">Didymella heteroderae</name>
    <dbReference type="NCBI Taxonomy" id="1769908"/>
    <lineage>
        <taxon>Eukaryota</taxon>
        <taxon>Fungi</taxon>
        <taxon>Dikarya</taxon>
        <taxon>Ascomycota</taxon>
        <taxon>Pezizomycotina</taxon>
        <taxon>Dothideomycetes</taxon>
        <taxon>Pleosporomycetidae</taxon>
        <taxon>Pleosporales</taxon>
        <taxon>Pleosporineae</taxon>
        <taxon>Didymellaceae</taxon>
        <taxon>Didymella</taxon>
    </lineage>
</organism>
<gene>
    <name evidence="2" type="ORF">E8E12_008755</name>
</gene>
<proteinExistence type="predicted"/>
<dbReference type="GO" id="GO:0005634">
    <property type="term" value="C:nucleus"/>
    <property type="evidence" value="ECO:0007669"/>
    <property type="project" value="TreeGrafter"/>
</dbReference>
<accession>A0A9P4WXQ2</accession>
<comment type="caution">
    <text evidence="2">The sequence shown here is derived from an EMBL/GenBank/DDBJ whole genome shotgun (WGS) entry which is preliminary data.</text>
</comment>
<evidence type="ECO:0000313" key="3">
    <source>
        <dbReference type="Proteomes" id="UP000758155"/>
    </source>
</evidence>
<dbReference type="AlphaFoldDB" id="A0A9P4WXQ2"/>
<dbReference type="InterPro" id="IPR017926">
    <property type="entry name" value="GATASE"/>
</dbReference>
<keyword evidence="3" id="KW-1185">Reference proteome</keyword>
<evidence type="ECO:0000313" key="2">
    <source>
        <dbReference type="EMBL" id="KAF3044339.1"/>
    </source>
</evidence>
<evidence type="ECO:0000259" key="1">
    <source>
        <dbReference type="Pfam" id="PF00117"/>
    </source>
</evidence>
<dbReference type="Pfam" id="PF00117">
    <property type="entry name" value="GATase"/>
    <property type="match status" value="1"/>
</dbReference>
<dbReference type="Proteomes" id="UP000758155">
    <property type="component" value="Unassembled WGS sequence"/>
</dbReference>
<name>A0A9P4WXQ2_9PLEO</name>
<reference evidence="2" key="1">
    <citation type="submission" date="2019-04" db="EMBL/GenBank/DDBJ databases">
        <title>Sequencing of skin fungus with MAO and IRED activity.</title>
        <authorList>
            <person name="Marsaioli A.J."/>
            <person name="Bonatto J.M.C."/>
            <person name="Reis Junior O."/>
        </authorList>
    </citation>
    <scope>NUCLEOTIDE SEQUENCE</scope>
    <source>
        <strain evidence="2">28M1</strain>
    </source>
</reference>
<dbReference type="SUPFAM" id="SSF52317">
    <property type="entry name" value="Class I glutamine amidotransferase-like"/>
    <property type="match status" value="1"/>
</dbReference>
<dbReference type="InterPro" id="IPR029062">
    <property type="entry name" value="Class_I_gatase-like"/>
</dbReference>
<dbReference type="CDD" id="cd01741">
    <property type="entry name" value="GATase1_1"/>
    <property type="match status" value="1"/>
</dbReference>
<dbReference type="InterPro" id="IPR044992">
    <property type="entry name" value="ChyE-like"/>
</dbReference>
<dbReference type="GO" id="GO:0005829">
    <property type="term" value="C:cytosol"/>
    <property type="evidence" value="ECO:0007669"/>
    <property type="project" value="TreeGrafter"/>
</dbReference>
<feature type="domain" description="Glutamine amidotransferase" evidence="1">
    <location>
        <begin position="23"/>
        <end position="205"/>
    </location>
</feature>
<dbReference type="Gene3D" id="3.40.50.880">
    <property type="match status" value="1"/>
</dbReference>
<protein>
    <recommendedName>
        <fullName evidence="1">Glutamine amidotransferase domain-containing protein</fullName>
    </recommendedName>
</protein>
<dbReference type="EMBL" id="SWKV01000009">
    <property type="protein sequence ID" value="KAF3044339.1"/>
    <property type="molecule type" value="Genomic_DNA"/>
</dbReference>
<dbReference type="PANTHER" id="PTHR42695">
    <property type="entry name" value="GLUTAMINE AMIDOTRANSFERASE YLR126C-RELATED"/>
    <property type="match status" value="1"/>
</dbReference>
<sequence length="249" mass="26962">MTPPFRAAVLVNSPGTAPIDTAFKHAFSNRITTASPEARVDFFDPIEAQTYPSAGEYDLIVLTGGGGTWNADARDVPWIDELQGFVRRMAASRQKVASICWGHQVTHVAMGGSVGAMDDGAFEVGVHALALTQRGSAFFSPRTSIPPSPASAQIDALTIHQFHERCVKNLGNGFVALAEGNQCFVNSANTILTFQGHPEMDAELSKQLLEGSARYACGADEARKEMEERISLAHDGVFIWERIVAWARE</sequence>
<dbReference type="PANTHER" id="PTHR42695:SF5">
    <property type="entry name" value="GLUTAMINE AMIDOTRANSFERASE YLR126C-RELATED"/>
    <property type="match status" value="1"/>
</dbReference>